<dbReference type="WormBase" id="CBG20211a">
    <property type="protein sequence ID" value="CBP42293"/>
    <property type="gene ID" value="WBGene00039251"/>
</dbReference>
<reference evidence="1 2" key="2">
    <citation type="journal article" date="2011" name="PLoS Genet.">
        <title>Caenorhabditis briggsae recombinant inbred line genotypes reveal inter-strain incompatibility and the evolution of recombination.</title>
        <authorList>
            <person name="Ross J.A."/>
            <person name="Koboldt D.C."/>
            <person name="Staisch J.E."/>
            <person name="Chamberlin H.M."/>
            <person name="Gupta B.P."/>
            <person name="Miller R.D."/>
            <person name="Baird S.E."/>
            <person name="Haag E.S."/>
        </authorList>
    </citation>
    <scope>NUCLEOTIDE SEQUENCE [LARGE SCALE GENOMIC DNA]</scope>
    <source>
        <strain evidence="1 2">AF16</strain>
    </source>
</reference>
<organism evidence="1 2">
    <name type="scientific">Caenorhabditis briggsae</name>
    <dbReference type="NCBI Taxonomy" id="6238"/>
    <lineage>
        <taxon>Eukaryota</taxon>
        <taxon>Metazoa</taxon>
        <taxon>Ecdysozoa</taxon>
        <taxon>Nematoda</taxon>
        <taxon>Chromadorea</taxon>
        <taxon>Rhabditida</taxon>
        <taxon>Rhabditina</taxon>
        <taxon>Rhabditomorpha</taxon>
        <taxon>Rhabditoidea</taxon>
        <taxon>Rhabditidae</taxon>
        <taxon>Peloderinae</taxon>
        <taxon>Caenorhabditis</taxon>
    </lineage>
</organism>
<evidence type="ECO:0000313" key="3">
    <source>
        <dbReference type="WormBase" id="CBG20211a"/>
    </source>
</evidence>
<dbReference type="RefSeq" id="XP_002642573.1">
    <property type="nucleotide sequence ID" value="XM_002642527.1"/>
</dbReference>
<dbReference type="GeneID" id="8584567"/>
<protein>
    <submittedName>
        <fullName evidence="1">Protein CBG20211</fullName>
    </submittedName>
</protein>
<dbReference type="EMBL" id="HE601013">
    <property type="protein sequence ID" value="CAP37236.1"/>
    <property type="molecule type" value="Genomic_DNA"/>
</dbReference>
<proteinExistence type="predicted"/>
<evidence type="ECO:0000313" key="1">
    <source>
        <dbReference type="EMBL" id="CAP37236.1"/>
    </source>
</evidence>
<reference evidence="1 2" key="1">
    <citation type="journal article" date="2003" name="PLoS Biol.">
        <title>The genome sequence of Caenorhabditis briggsae: a platform for comparative genomics.</title>
        <authorList>
            <person name="Stein L.D."/>
            <person name="Bao Z."/>
            <person name="Blasiar D."/>
            <person name="Blumenthal T."/>
            <person name="Brent M.R."/>
            <person name="Chen N."/>
            <person name="Chinwalla A."/>
            <person name="Clarke L."/>
            <person name="Clee C."/>
            <person name="Coghlan A."/>
            <person name="Coulson A."/>
            <person name="D'Eustachio P."/>
            <person name="Fitch D.H."/>
            <person name="Fulton L.A."/>
            <person name="Fulton R.E."/>
            <person name="Griffiths-Jones S."/>
            <person name="Harris T.W."/>
            <person name="Hillier L.W."/>
            <person name="Kamath R."/>
            <person name="Kuwabara P.E."/>
            <person name="Mardis E.R."/>
            <person name="Marra M.A."/>
            <person name="Miner T.L."/>
            <person name="Minx P."/>
            <person name="Mullikin J.C."/>
            <person name="Plumb R.W."/>
            <person name="Rogers J."/>
            <person name="Schein J.E."/>
            <person name="Sohrmann M."/>
            <person name="Spieth J."/>
            <person name="Stajich J.E."/>
            <person name="Wei C."/>
            <person name="Willey D."/>
            <person name="Wilson R.K."/>
            <person name="Durbin R."/>
            <person name="Waterston R.H."/>
        </authorList>
    </citation>
    <scope>NUCLEOTIDE SEQUENCE [LARGE SCALE GENOMIC DNA]</scope>
    <source>
        <strain evidence="1 2">AF16</strain>
    </source>
</reference>
<keyword evidence="2" id="KW-1185">Reference proteome</keyword>
<dbReference type="HOGENOM" id="CLU_2279961_0_0_1"/>
<name>A8XX67_CAEBR</name>
<sequence>MNDWPEIYLDFGNNTVQFNWKMDEIDEDMPGKLKNLRVHGENIADWNVLMKGLQPEEERRIQAEGEEKRKEYTIQNDYGIRARIKMFDDMPAHVSFELTVLI</sequence>
<dbReference type="KEGG" id="cbr:CBG_20211"/>
<dbReference type="Proteomes" id="UP000008549">
    <property type="component" value="Unassembled WGS sequence"/>
</dbReference>
<dbReference type="InParanoid" id="A8XX67"/>
<dbReference type="AlphaFoldDB" id="A8XX67"/>
<evidence type="ECO:0000313" key="2">
    <source>
        <dbReference type="Proteomes" id="UP000008549"/>
    </source>
</evidence>
<gene>
    <name evidence="1 3" type="ORF">CBG20211</name>
    <name evidence="1" type="ORF">CBG_20211</name>
</gene>
<accession>A8XX67</accession>
<dbReference type="CTD" id="8584567"/>